<keyword evidence="4" id="KW-0378">Hydrolase</keyword>
<dbReference type="Pfam" id="PF00026">
    <property type="entry name" value="Asp"/>
    <property type="match status" value="1"/>
</dbReference>
<evidence type="ECO:0000313" key="8">
    <source>
        <dbReference type="Proteomes" id="UP000800039"/>
    </source>
</evidence>
<dbReference type="AlphaFoldDB" id="A0A9P4GS12"/>
<reference evidence="7" key="1">
    <citation type="submission" date="2020-01" db="EMBL/GenBank/DDBJ databases">
        <authorList>
            <consortium name="DOE Joint Genome Institute"/>
            <person name="Haridas S."/>
            <person name="Albert R."/>
            <person name="Binder M."/>
            <person name="Bloem J."/>
            <person name="Labutti K."/>
            <person name="Salamov A."/>
            <person name="Andreopoulos B."/>
            <person name="Baker S.E."/>
            <person name="Barry K."/>
            <person name="Bills G."/>
            <person name="Bluhm B.H."/>
            <person name="Cannon C."/>
            <person name="Castanera R."/>
            <person name="Culley D.E."/>
            <person name="Daum C."/>
            <person name="Ezra D."/>
            <person name="Gonzalez J.B."/>
            <person name="Henrissat B."/>
            <person name="Kuo A."/>
            <person name="Liang C."/>
            <person name="Lipzen A."/>
            <person name="Lutzoni F."/>
            <person name="Magnuson J."/>
            <person name="Mondo S."/>
            <person name="Nolan M."/>
            <person name="Ohm R."/>
            <person name="Pangilinan J."/>
            <person name="Park H.-J."/>
            <person name="Ramirez L."/>
            <person name="Alfaro M."/>
            <person name="Sun H."/>
            <person name="Tritt A."/>
            <person name="Yoshinaga Y."/>
            <person name="Zwiers L.-H."/>
            <person name="Turgeon B.G."/>
            <person name="Goodwin S.B."/>
            <person name="Spatafora J.W."/>
            <person name="Crous P.W."/>
            <person name="Grigoriev I.V."/>
        </authorList>
    </citation>
    <scope>NUCLEOTIDE SEQUENCE</scope>
    <source>
        <strain evidence="7">CBS 394.84</strain>
    </source>
</reference>
<dbReference type="GO" id="GO:0006376">
    <property type="term" value="P:mRNA splice site recognition"/>
    <property type="evidence" value="ECO:0007669"/>
    <property type="project" value="InterPro"/>
</dbReference>
<dbReference type="RefSeq" id="XP_040792802.1">
    <property type="nucleotide sequence ID" value="XM_040934520.1"/>
</dbReference>
<gene>
    <name evidence="7" type="ORF">K460DRAFT_372544</name>
</gene>
<proteinExistence type="inferred from homology"/>
<dbReference type="PRINTS" id="PR00792">
    <property type="entry name" value="PEPSIN"/>
</dbReference>
<feature type="domain" description="Peptidase A1" evidence="6">
    <location>
        <begin position="213"/>
        <end position="598"/>
    </location>
</feature>
<feature type="compositionally biased region" description="Gly residues" evidence="5">
    <location>
        <begin position="251"/>
        <end position="281"/>
    </location>
</feature>
<sequence length="603" mass="66511">MAAAETRRLLEQLMGEQLMSGTDQRAPQLSITDPKVCRSYLVGNCPHDLFTNTKNELGPCSKVHNEALKTEYQDADVDQKRRWGFEFDYMRDMQHHIDSCNRKIDTAQRRLEKTPEEIRQTNALLKAINELTKSIDAGMLEIQIMGEEGVVNMAVQEFTKVRMKKAEKEERERELRALSDTGGPSGHQKLQVCDVCGAYLSRLDNDRRLADHFYGKMHLGYAQMRKSYEALQKELKGRAPPRDAYPQSGGDMDGPRGGGGWGGGGYGGGGFGGGRRGGRGGVTSNVLHLKTAPNAPHLIPPSSKHLLKLRKARNIASHDNNRRQDEPIADIQETLITLGGRVYMADVTLAGQQFTLVIDSGSSDTWVASSTFQCRNPSTMGSISRDNLALSRPSLSNPRVGGMLAIGGIPDVEHDGHFVTVPIQPIFEDIYAYYSIDIDGFDITPPSPSTHRLRHGSSTRHSKQQHRQLLVPKIDPADTPVNVILDSGSSLVYLPNNITDYIAALFSPPAKYSASLDLYTVPCSASAPRFGVIIDGRTFYMSEDDLMNRTPGPSSKSARKLCTLAVQRAGQGTLVLGDSWLKNVLVVFDLERNEIKVAGRENY</sequence>
<comment type="similarity">
    <text evidence="2 4">Belongs to the peptidase A1 family.</text>
</comment>
<evidence type="ECO:0000256" key="2">
    <source>
        <dbReference type="ARBA" id="ARBA00007447"/>
    </source>
</evidence>
<dbReference type="OrthoDB" id="153872at2759"/>
<evidence type="ECO:0000256" key="5">
    <source>
        <dbReference type="SAM" id="MobiDB-lite"/>
    </source>
</evidence>
<organism evidence="7 8">
    <name type="scientific">Cucurbitaria berberidis CBS 394.84</name>
    <dbReference type="NCBI Taxonomy" id="1168544"/>
    <lineage>
        <taxon>Eukaryota</taxon>
        <taxon>Fungi</taxon>
        <taxon>Dikarya</taxon>
        <taxon>Ascomycota</taxon>
        <taxon>Pezizomycotina</taxon>
        <taxon>Dothideomycetes</taxon>
        <taxon>Pleosporomycetidae</taxon>
        <taxon>Pleosporales</taxon>
        <taxon>Pleosporineae</taxon>
        <taxon>Cucurbitariaceae</taxon>
        <taxon>Cucurbitaria</taxon>
    </lineage>
</organism>
<dbReference type="PANTHER" id="PTHR12375">
    <property type="entry name" value="RNA-BINDING PROTEIN LUC7-RELATED"/>
    <property type="match status" value="1"/>
</dbReference>
<feature type="region of interest" description="Disordered" evidence="5">
    <location>
        <begin position="165"/>
        <end position="187"/>
    </location>
</feature>
<accession>A0A9P4GS12</accession>
<comment type="caution">
    <text evidence="7">The sequence shown here is derived from an EMBL/GenBank/DDBJ whole genome shotgun (WGS) entry which is preliminary data.</text>
</comment>
<dbReference type="GO" id="GO:0003729">
    <property type="term" value="F:mRNA binding"/>
    <property type="evidence" value="ECO:0007669"/>
    <property type="project" value="InterPro"/>
</dbReference>
<protein>
    <submittedName>
        <fullName evidence="7">LUC7-domain-containing protein</fullName>
    </submittedName>
</protein>
<dbReference type="GO" id="GO:0006508">
    <property type="term" value="P:proteolysis"/>
    <property type="evidence" value="ECO:0007669"/>
    <property type="project" value="UniProtKB-KW"/>
</dbReference>
<feature type="region of interest" description="Disordered" evidence="5">
    <location>
        <begin position="448"/>
        <end position="467"/>
    </location>
</feature>
<name>A0A9P4GS12_9PLEO</name>
<dbReference type="PROSITE" id="PS00141">
    <property type="entry name" value="ASP_PROTEASE"/>
    <property type="match status" value="2"/>
</dbReference>
<dbReference type="InterPro" id="IPR004882">
    <property type="entry name" value="Luc7-rel"/>
</dbReference>
<dbReference type="Gene3D" id="2.40.70.10">
    <property type="entry name" value="Acid Proteases"/>
    <property type="match status" value="2"/>
</dbReference>
<feature type="compositionally biased region" description="Basic and acidic residues" evidence="5">
    <location>
        <begin position="165"/>
        <end position="177"/>
    </location>
</feature>
<dbReference type="PROSITE" id="PS51767">
    <property type="entry name" value="PEPTIDASE_A1"/>
    <property type="match status" value="1"/>
</dbReference>
<dbReference type="GO" id="GO:0005685">
    <property type="term" value="C:U1 snRNP"/>
    <property type="evidence" value="ECO:0007669"/>
    <property type="project" value="InterPro"/>
</dbReference>
<comment type="similarity">
    <text evidence="1">Belongs to the Luc7 family.</text>
</comment>
<dbReference type="Pfam" id="PF03194">
    <property type="entry name" value="LUC7"/>
    <property type="match status" value="1"/>
</dbReference>
<dbReference type="EMBL" id="ML976614">
    <property type="protein sequence ID" value="KAF1850239.1"/>
    <property type="molecule type" value="Genomic_DNA"/>
</dbReference>
<keyword evidence="8" id="KW-1185">Reference proteome</keyword>
<evidence type="ECO:0000256" key="1">
    <source>
        <dbReference type="ARBA" id="ARBA00005655"/>
    </source>
</evidence>
<dbReference type="Proteomes" id="UP000800039">
    <property type="component" value="Unassembled WGS sequence"/>
</dbReference>
<dbReference type="GeneID" id="63851771"/>
<evidence type="ECO:0000256" key="4">
    <source>
        <dbReference type="RuleBase" id="RU000454"/>
    </source>
</evidence>
<keyword evidence="4" id="KW-0645">Protease</keyword>
<evidence type="ECO:0000259" key="6">
    <source>
        <dbReference type="PROSITE" id="PS51767"/>
    </source>
</evidence>
<keyword evidence="3 4" id="KW-0064">Aspartyl protease</keyword>
<dbReference type="InterPro" id="IPR033121">
    <property type="entry name" value="PEPTIDASE_A1"/>
</dbReference>
<feature type="region of interest" description="Disordered" evidence="5">
    <location>
        <begin position="235"/>
        <end position="284"/>
    </location>
</feature>
<dbReference type="GO" id="GO:0004190">
    <property type="term" value="F:aspartic-type endopeptidase activity"/>
    <property type="evidence" value="ECO:0007669"/>
    <property type="project" value="UniProtKB-KW"/>
</dbReference>
<feature type="compositionally biased region" description="Basic residues" evidence="5">
    <location>
        <begin position="451"/>
        <end position="466"/>
    </location>
</feature>
<evidence type="ECO:0000313" key="7">
    <source>
        <dbReference type="EMBL" id="KAF1850239.1"/>
    </source>
</evidence>
<dbReference type="SUPFAM" id="SSF50630">
    <property type="entry name" value="Acid proteases"/>
    <property type="match status" value="1"/>
</dbReference>
<evidence type="ECO:0000256" key="3">
    <source>
        <dbReference type="ARBA" id="ARBA00022750"/>
    </source>
</evidence>
<dbReference type="InterPro" id="IPR001461">
    <property type="entry name" value="Aspartic_peptidase_A1"/>
</dbReference>
<dbReference type="InterPro" id="IPR001969">
    <property type="entry name" value="Aspartic_peptidase_AS"/>
</dbReference>
<dbReference type="InterPro" id="IPR021109">
    <property type="entry name" value="Peptidase_aspartic_dom_sf"/>
</dbReference>